<dbReference type="GeneID" id="59290233"/>
<accession>A0A8H6FRD1</accession>
<dbReference type="AlphaFoldDB" id="A0A8H6FRD1"/>
<evidence type="ECO:0000313" key="1">
    <source>
        <dbReference type="EMBL" id="KAF6233287.1"/>
    </source>
</evidence>
<protein>
    <submittedName>
        <fullName evidence="1">Uncharacterized protein</fullName>
    </submittedName>
</protein>
<keyword evidence="2" id="KW-1185">Reference proteome</keyword>
<dbReference type="EMBL" id="JACCJC010000040">
    <property type="protein sequence ID" value="KAF6233287.1"/>
    <property type="molecule type" value="Genomic_DNA"/>
</dbReference>
<dbReference type="Proteomes" id="UP000578531">
    <property type="component" value="Unassembled WGS sequence"/>
</dbReference>
<name>A0A8H6FRD1_9LECA</name>
<sequence length="121" mass="13956">MMDAKGGKIMRILRGQYAGHSMSPMEKMDGHVVHMVPRSFITEASSACLFLEAQVCPFMTMAKVYANGRIVIPRNDYVRDFCIARQQSLLYFPATESFLKPYGLLQRPRLMVHYARKFLFQ</sequence>
<dbReference type="RefSeq" id="XP_037162709.1">
    <property type="nucleotide sequence ID" value="XM_037310476.1"/>
</dbReference>
<gene>
    <name evidence="1" type="ORF">HO173_008578</name>
</gene>
<evidence type="ECO:0000313" key="2">
    <source>
        <dbReference type="Proteomes" id="UP000578531"/>
    </source>
</evidence>
<organism evidence="1 2">
    <name type="scientific">Letharia columbiana</name>
    <dbReference type="NCBI Taxonomy" id="112416"/>
    <lineage>
        <taxon>Eukaryota</taxon>
        <taxon>Fungi</taxon>
        <taxon>Dikarya</taxon>
        <taxon>Ascomycota</taxon>
        <taxon>Pezizomycotina</taxon>
        <taxon>Lecanoromycetes</taxon>
        <taxon>OSLEUM clade</taxon>
        <taxon>Lecanoromycetidae</taxon>
        <taxon>Lecanorales</taxon>
        <taxon>Lecanorineae</taxon>
        <taxon>Parmeliaceae</taxon>
        <taxon>Letharia</taxon>
    </lineage>
</organism>
<reference evidence="1 2" key="1">
    <citation type="journal article" date="2020" name="Genomics">
        <title>Complete, high-quality genomes from long-read metagenomic sequencing of two wolf lichen thalli reveals enigmatic genome architecture.</title>
        <authorList>
            <person name="McKenzie S.K."/>
            <person name="Walston R.F."/>
            <person name="Allen J.L."/>
        </authorList>
    </citation>
    <scope>NUCLEOTIDE SEQUENCE [LARGE SCALE GENOMIC DNA]</scope>
    <source>
        <strain evidence="1">WasteWater2</strain>
    </source>
</reference>
<proteinExistence type="predicted"/>
<comment type="caution">
    <text evidence="1">The sequence shown here is derived from an EMBL/GenBank/DDBJ whole genome shotgun (WGS) entry which is preliminary data.</text>
</comment>